<dbReference type="EMBL" id="AP023092">
    <property type="protein sequence ID" value="BCE31391.1"/>
    <property type="molecule type" value="Genomic_DNA"/>
</dbReference>
<dbReference type="EMBL" id="AP023093">
    <property type="protein sequence ID" value="BCE40234.1"/>
    <property type="molecule type" value="Genomic_DNA"/>
</dbReference>
<reference evidence="3" key="3">
    <citation type="submission" date="2020-05" db="EMBL/GenBank/DDBJ databases">
        <title>Complete genome sequence of Bradyrhizobium diazoefficiens XF9 isolated from soybean nodule.</title>
        <authorList>
            <person name="Noda R."/>
            <person name="Kakizaki K."/>
            <person name="Minamisawa K."/>
        </authorList>
    </citation>
    <scope>NUCLEOTIDE SEQUENCE</scope>
    <source>
        <strain evidence="3">XF9</strain>
    </source>
</reference>
<evidence type="ECO:0000313" key="1">
    <source>
        <dbReference type="EMBL" id="BCE31391.1"/>
    </source>
</evidence>
<organism evidence="3">
    <name type="scientific">Bradyrhizobium diazoefficiens</name>
    <dbReference type="NCBI Taxonomy" id="1355477"/>
    <lineage>
        <taxon>Bacteria</taxon>
        <taxon>Pseudomonadati</taxon>
        <taxon>Pseudomonadota</taxon>
        <taxon>Alphaproteobacteria</taxon>
        <taxon>Hyphomicrobiales</taxon>
        <taxon>Nitrobacteraceae</taxon>
        <taxon>Bradyrhizobium</taxon>
    </lineage>
</organism>
<evidence type="ECO:0000313" key="3">
    <source>
        <dbReference type="EMBL" id="BCE83947.1"/>
    </source>
</evidence>
<sequence length="65" mass="7082">MRVNLARDLLALARIETSAWDNWRAAREPLRVLDDAALSQCDGIAQRGEAAAIEIAPSLGAPPWQ</sequence>
<protein>
    <submittedName>
        <fullName evidence="3">Uncharacterized protein</fullName>
    </submittedName>
</protein>
<dbReference type="RefSeq" id="WP_182871804.1">
    <property type="nucleotide sequence ID" value="NZ_AP022641.1"/>
</dbReference>
<name>A0A810C5Y8_9BRAD</name>
<accession>A0A810C5Y8</accession>
<dbReference type="EMBL" id="AP023098">
    <property type="protein sequence ID" value="BCE83947.1"/>
    <property type="molecule type" value="Genomic_DNA"/>
</dbReference>
<dbReference type="AlphaFoldDB" id="A0A810C5Y8"/>
<proteinExistence type="predicted"/>
<reference evidence="2" key="2">
    <citation type="submission" date="2020-05" db="EMBL/GenBank/DDBJ databases">
        <title>Complete genome sequence of Bradyrhizobium diazoefficiens XF3 isolated from soybean nodule.</title>
        <authorList>
            <person name="Noda R."/>
            <person name="Kakizaki K."/>
            <person name="Minamisawa K."/>
        </authorList>
    </citation>
    <scope>NUCLEOTIDE SEQUENCE</scope>
    <source>
        <strain evidence="2">XF3</strain>
    </source>
</reference>
<evidence type="ECO:0000313" key="2">
    <source>
        <dbReference type="EMBL" id="BCE40234.1"/>
    </source>
</evidence>
<reference evidence="1" key="1">
    <citation type="submission" date="2020-05" db="EMBL/GenBank/DDBJ databases">
        <title>Complete genome sequence of Bradyrhizobium diazoefficiens XF2 isolated from soybean nodule.</title>
        <authorList>
            <person name="Noda R."/>
            <person name="Kakizaki K."/>
            <person name="Minamisawa K."/>
        </authorList>
    </citation>
    <scope>NUCLEOTIDE SEQUENCE</scope>
    <source>
        <strain evidence="1">XF2</strain>
    </source>
</reference>
<gene>
    <name evidence="1" type="ORF">XF2B_51600</name>
    <name evidence="2" type="ORF">XF3B_52650</name>
    <name evidence="3" type="ORF">XF9B_53680</name>
</gene>